<protein>
    <submittedName>
        <fullName evidence="12">tRNA modification GTPase MnmE-like protein</fullName>
    </submittedName>
</protein>
<dbReference type="Gene3D" id="3.40.50.300">
    <property type="entry name" value="P-loop containing nucleotide triphosphate hydrolases"/>
    <property type="match status" value="1"/>
</dbReference>
<dbReference type="CDD" id="cd04164">
    <property type="entry name" value="trmE"/>
    <property type="match status" value="1"/>
</dbReference>
<evidence type="ECO:0000256" key="6">
    <source>
        <dbReference type="RuleBase" id="RU003313"/>
    </source>
</evidence>
<evidence type="ECO:0000313" key="11">
    <source>
        <dbReference type="EMBL" id="RWS02789.1"/>
    </source>
</evidence>
<dbReference type="AlphaFoldDB" id="A0A3S3NNT2"/>
<dbReference type="NCBIfam" id="NF003661">
    <property type="entry name" value="PRK05291.1-3"/>
    <property type="match status" value="1"/>
</dbReference>
<dbReference type="InterPro" id="IPR025867">
    <property type="entry name" value="MnmE_helical"/>
</dbReference>
<dbReference type="STRING" id="1965070.A0A3S3NNT2"/>
<evidence type="ECO:0000259" key="9">
    <source>
        <dbReference type="Pfam" id="PF12631"/>
    </source>
</evidence>
<evidence type="ECO:0000313" key="10">
    <source>
        <dbReference type="EMBL" id="RWS02750.1"/>
    </source>
</evidence>
<evidence type="ECO:0000259" key="7">
    <source>
        <dbReference type="Pfam" id="PF01926"/>
    </source>
</evidence>
<dbReference type="InterPro" id="IPR027417">
    <property type="entry name" value="P-loop_NTPase"/>
</dbReference>
<gene>
    <name evidence="11" type="ORF">B4U79_03865</name>
    <name evidence="12" type="ORF">B4U79_04063</name>
    <name evidence="10" type="ORF">B4U79_06860</name>
</gene>
<dbReference type="Gene3D" id="1.20.120.430">
    <property type="entry name" value="tRNA modification GTPase MnmE domain 2"/>
    <property type="match status" value="1"/>
</dbReference>
<sequence length="522" mass="58089">MSEANDEHRVHVHRVVTDNTTMLSKLNLCGVRVSKQIARVFALKKYEKFARNCYSTIFALSSGLQPRGNAIAIIRVSGPETIDVIDGLTRGKSQKMLAKTRTAVLCSLYDPQTNDLIDKAIVIYFPSASSYTGEDLCELHVHGSHAVVSSLLEVIGKFNGCRPSEAGEFTKRAFLNGKIDLTEAEGISHLIAAQTTAQRRNALKAVTGVLTQHYDNWRRTLLEIIAYLEANIDFSEDQLLDEEMLNGVVKKATSLKDEINTFLTETTKKSERIIHGLEIAIMGEPNVGKSSLINKLCQRQVSIVSPISGTTRDIVETHLDVGGYAVRICDTAGIKDLSAPLTDVIEEEGIKRAITRAQSVDLIIYVIDGSKDDIETAIENSQKHSQIMKNAACIIFVVNKMDLISDKMVKMWKENKSKQNICILSCKTSEGFEDFIDILTKNIDTLCGQSLNEEAIFSTERHKTHLYKVSENIESGLSHYKKDLAISAHYFREACKELSFITGRISTEDILDVIFKDFCIGK</sequence>
<proteinExistence type="inferred from homology"/>
<evidence type="ECO:0000313" key="12">
    <source>
        <dbReference type="EMBL" id="RWS06325.1"/>
    </source>
</evidence>
<dbReference type="InterPro" id="IPR031168">
    <property type="entry name" value="G_TrmE"/>
</dbReference>
<dbReference type="GO" id="GO:0005525">
    <property type="term" value="F:GTP binding"/>
    <property type="evidence" value="ECO:0007669"/>
    <property type="project" value="UniProtKB-KW"/>
</dbReference>
<dbReference type="InterPro" id="IPR027266">
    <property type="entry name" value="TrmE/GcvT-like"/>
</dbReference>
<dbReference type="Proteomes" id="UP000285301">
    <property type="component" value="Unassembled WGS sequence"/>
</dbReference>
<feature type="domain" description="MnmE helical" evidence="9">
    <location>
        <begin position="181"/>
        <end position="519"/>
    </location>
</feature>
<dbReference type="Pfam" id="PF12631">
    <property type="entry name" value="MnmE_helical"/>
    <property type="match status" value="1"/>
</dbReference>
<dbReference type="PRINTS" id="PR00326">
    <property type="entry name" value="GTP1OBG"/>
</dbReference>
<dbReference type="GO" id="GO:0002098">
    <property type="term" value="P:tRNA wobble uridine modification"/>
    <property type="evidence" value="ECO:0007669"/>
    <property type="project" value="TreeGrafter"/>
</dbReference>
<feature type="domain" description="G" evidence="7">
    <location>
        <begin position="278"/>
        <end position="400"/>
    </location>
</feature>
<dbReference type="GO" id="GO:0005739">
    <property type="term" value="C:mitochondrion"/>
    <property type="evidence" value="ECO:0007669"/>
    <property type="project" value="UniProtKB-SubCell"/>
</dbReference>
<comment type="subcellular location">
    <subcellularLocation>
        <location evidence="1">Mitochondrion</location>
    </subcellularLocation>
</comment>
<dbReference type="InterPro" id="IPR006073">
    <property type="entry name" value="GTP-bd"/>
</dbReference>
<dbReference type="GO" id="GO:0003924">
    <property type="term" value="F:GTPase activity"/>
    <property type="evidence" value="ECO:0007669"/>
    <property type="project" value="InterPro"/>
</dbReference>
<dbReference type="OrthoDB" id="188276at2759"/>
<feature type="domain" description="GTP-binding protein TrmE N-terminal" evidence="8">
    <location>
        <begin position="56"/>
        <end position="178"/>
    </location>
</feature>
<dbReference type="Pfam" id="PF10396">
    <property type="entry name" value="TrmE_N"/>
    <property type="match status" value="1"/>
</dbReference>
<dbReference type="GO" id="GO:0030488">
    <property type="term" value="P:tRNA methylation"/>
    <property type="evidence" value="ECO:0007669"/>
    <property type="project" value="TreeGrafter"/>
</dbReference>
<accession>A0A3S3NNT2</accession>
<dbReference type="InterPro" id="IPR018948">
    <property type="entry name" value="GTP-bd_TrmE_N"/>
</dbReference>
<reference evidence="12" key="2">
    <citation type="submission" date="2018-11" db="EMBL/GenBank/DDBJ databases">
        <title>Trombidioid mite genomics.</title>
        <authorList>
            <person name="Dong X."/>
        </authorList>
    </citation>
    <scope>NUCLEOTIDE SEQUENCE</scope>
    <source>
        <strain evidence="12">UoL-WK</strain>
    </source>
</reference>
<keyword evidence="13" id="KW-1185">Reference proteome</keyword>
<dbReference type="NCBIfam" id="TIGR00231">
    <property type="entry name" value="small_GTP"/>
    <property type="match status" value="1"/>
</dbReference>
<evidence type="ECO:0000256" key="4">
    <source>
        <dbReference type="ARBA" id="ARBA00022741"/>
    </source>
</evidence>
<comment type="caution">
    <text evidence="12">The sequence shown here is derived from an EMBL/GenBank/DDBJ whole genome shotgun (WGS) entry which is preliminary data.</text>
</comment>
<evidence type="ECO:0000313" key="13">
    <source>
        <dbReference type="Proteomes" id="UP000285301"/>
    </source>
</evidence>
<dbReference type="FunFam" id="3.30.1360.120:FF:000007">
    <property type="entry name" value="tRNA modification GTPase GTPBP3, mitochondrial"/>
    <property type="match status" value="1"/>
</dbReference>
<dbReference type="InterPro" id="IPR005225">
    <property type="entry name" value="Small_GTP-bd"/>
</dbReference>
<dbReference type="SUPFAM" id="SSF52540">
    <property type="entry name" value="P-loop containing nucleoside triphosphate hydrolases"/>
    <property type="match status" value="1"/>
</dbReference>
<comment type="similarity">
    <text evidence="2 6">Belongs to the TRAFAC class TrmE-Era-EngA-EngB-Septin-like GTPase superfamily. TrmE GTPase family.</text>
</comment>
<evidence type="ECO:0000256" key="1">
    <source>
        <dbReference type="ARBA" id="ARBA00004173"/>
    </source>
</evidence>
<dbReference type="EMBL" id="NCKU01007237">
    <property type="protein sequence ID" value="RWS02789.1"/>
    <property type="molecule type" value="Genomic_DNA"/>
</dbReference>
<dbReference type="EMBL" id="NCKU01004189">
    <property type="protein sequence ID" value="RWS06325.1"/>
    <property type="molecule type" value="Genomic_DNA"/>
</dbReference>
<evidence type="ECO:0000259" key="8">
    <source>
        <dbReference type="Pfam" id="PF10396"/>
    </source>
</evidence>
<keyword evidence="3 6" id="KW-0819">tRNA processing</keyword>
<dbReference type="PANTHER" id="PTHR42714">
    <property type="entry name" value="TRNA MODIFICATION GTPASE GTPBP3"/>
    <property type="match status" value="1"/>
</dbReference>
<dbReference type="InterPro" id="IPR027368">
    <property type="entry name" value="MnmE_dom2"/>
</dbReference>
<keyword evidence="5 6" id="KW-0342">GTP-binding</keyword>
<dbReference type="NCBIfam" id="TIGR00450">
    <property type="entry name" value="mnmE_trmE_thdF"/>
    <property type="match status" value="1"/>
</dbReference>
<organism evidence="12 13">
    <name type="scientific">Dinothrombium tinctorium</name>
    <dbReference type="NCBI Taxonomy" id="1965070"/>
    <lineage>
        <taxon>Eukaryota</taxon>
        <taxon>Metazoa</taxon>
        <taxon>Ecdysozoa</taxon>
        <taxon>Arthropoda</taxon>
        <taxon>Chelicerata</taxon>
        <taxon>Arachnida</taxon>
        <taxon>Acari</taxon>
        <taxon>Acariformes</taxon>
        <taxon>Trombidiformes</taxon>
        <taxon>Prostigmata</taxon>
        <taxon>Anystina</taxon>
        <taxon>Parasitengona</taxon>
        <taxon>Trombidioidea</taxon>
        <taxon>Trombidiidae</taxon>
        <taxon>Dinothrombium</taxon>
    </lineage>
</organism>
<dbReference type="PANTHER" id="PTHR42714:SF2">
    <property type="entry name" value="TRNA MODIFICATION GTPASE GTPBP3, MITOCHONDRIAL"/>
    <property type="match status" value="1"/>
</dbReference>
<dbReference type="CDD" id="cd14858">
    <property type="entry name" value="TrmE_N"/>
    <property type="match status" value="1"/>
</dbReference>
<dbReference type="InterPro" id="IPR004520">
    <property type="entry name" value="GTPase_MnmE"/>
</dbReference>
<dbReference type="HAMAP" id="MF_00379">
    <property type="entry name" value="GTPase_MnmE"/>
    <property type="match status" value="1"/>
</dbReference>
<evidence type="ECO:0000256" key="2">
    <source>
        <dbReference type="ARBA" id="ARBA00011043"/>
    </source>
</evidence>
<dbReference type="EMBL" id="NCKU01007287">
    <property type="protein sequence ID" value="RWS02750.1"/>
    <property type="molecule type" value="Genomic_DNA"/>
</dbReference>
<keyword evidence="4 6" id="KW-0547">Nucleotide-binding</keyword>
<dbReference type="Pfam" id="PF01926">
    <property type="entry name" value="MMR_HSR1"/>
    <property type="match status" value="1"/>
</dbReference>
<reference evidence="12 13" key="1">
    <citation type="journal article" date="2018" name="Gigascience">
        <title>Genomes of trombidid mites reveal novel predicted allergens and laterally-transferred genes associated with secondary metabolism.</title>
        <authorList>
            <person name="Dong X."/>
            <person name="Chaisiri K."/>
            <person name="Xia D."/>
            <person name="Armstrong S.D."/>
            <person name="Fang Y."/>
            <person name="Donnelly M.J."/>
            <person name="Kadowaki T."/>
            <person name="McGarry J.W."/>
            <person name="Darby A.C."/>
            <person name="Makepeace B.L."/>
        </authorList>
    </citation>
    <scope>NUCLEOTIDE SEQUENCE [LARGE SCALE GENOMIC DNA]</scope>
    <source>
        <strain evidence="12">UoL-WK</strain>
    </source>
</reference>
<evidence type="ECO:0000256" key="3">
    <source>
        <dbReference type="ARBA" id="ARBA00022694"/>
    </source>
</evidence>
<name>A0A3S3NNT2_9ACAR</name>
<evidence type="ECO:0000256" key="5">
    <source>
        <dbReference type="ARBA" id="ARBA00023134"/>
    </source>
</evidence>
<dbReference type="Gene3D" id="3.30.1360.120">
    <property type="entry name" value="Probable tRNA modification gtpase trme, domain 1"/>
    <property type="match status" value="1"/>
</dbReference>